<keyword evidence="9" id="KW-1185">Reference proteome</keyword>
<dbReference type="Gene3D" id="1.20.1720.10">
    <property type="entry name" value="Multidrug resistance protein D"/>
    <property type="match status" value="1"/>
</dbReference>
<dbReference type="InterPro" id="IPR036259">
    <property type="entry name" value="MFS_trans_sf"/>
</dbReference>
<dbReference type="Proteomes" id="UP000780801">
    <property type="component" value="Unassembled WGS sequence"/>
</dbReference>
<feature type="compositionally biased region" description="Polar residues" evidence="5">
    <location>
        <begin position="333"/>
        <end position="344"/>
    </location>
</feature>
<feature type="transmembrane region" description="Helical" evidence="6">
    <location>
        <begin position="153"/>
        <end position="173"/>
    </location>
</feature>
<feature type="compositionally biased region" description="Basic and acidic residues" evidence="5">
    <location>
        <begin position="276"/>
        <end position="289"/>
    </location>
</feature>
<dbReference type="InterPro" id="IPR020846">
    <property type="entry name" value="MFS_dom"/>
</dbReference>
<evidence type="ECO:0000256" key="6">
    <source>
        <dbReference type="SAM" id="Phobius"/>
    </source>
</evidence>
<dbReference type="PROSITE" id="PS50850">
    <property type="entry name" value="MFS"/>
    <property type="match status" value="1"/>
</dbReference>
<name>A0A9P6G0Y1_9FUNG</name>
<evidence type="ECO:0000256" key="1">
    <source>
        <dbReference type="ARBA" id="ARBA00004141"/>
    </source>
</evidence>
<dbReference type="EMBL" id="JAABOA010000226">
    <property type="protein sequence ID" value="KAF9585223.1"/>
    <property type="molecule type" value="Genomic_DNA"/>
</dbReference>
<keyword evidence="3 6" id="KW-1133">Transmembrane helix</keyword>
<dbReference type="Gene3D" id="1.20.1250.20">
    <property type="entry name" value="MFS general substrate transporter like domains"/>
    <property type="match status" value="1"/>
</dbReference>
<feature type="domain" description="Major facilitator superfamily (MFS) profile" evidence="7">
    <location>
        <begin position="31"/>
        <end position="524"/>
    </location>
</feature>
<evidence type="ECO:0000313" key="8">
    <source>
        <dbReference type="EMBL" id="KAF9585223.1"/>
    </source>
</evidence>
<comment type="subcellular location">
    <subcellularLocation>
        <location evidence="1">Membrane</location>
        <topology evidence="1">Multi-pass membrane protein</topology>
    </subcellularLocation>
</comment>
<gene>
    <name evidence="8" type="ORF">BGW38_003337</name>
</gene>
<feature type="transmembrane region" description="Helical" evidence="6">
    <location>
        <begin position="97"/>
        <end position="114"/>
    </location>
</feature>
<reference evidence="8" key="1">
    <citation type="journal article" date="2020" name="Fungal Divers.">
        <title>Resolving the Mortierellaceae phylogeny through synthesis of multi-gene phylogenetics and phylogenomics.</title>
        <authorList>
            <person name="Vandepol N."/>
            <person name="Liber J."/>
            <person name="Desiro A."/>
            <person name="Na H."/>
            <person name="Kennedy M."/>
            <person name="Barry K."/>
            <person name="Grigoriev I.V."/>
            <person name="Miller A.N."/>
            <person name="O'Donnell K."/>
            <person name="Stajich J.E."/>
            <person name="Bonito G."/>
        </authorList>
    </citation>
    <scope>NUCLEOTIDE SEQUENCE</scope>
    <source>
        <strain evidence="8">KOD1015</strain>
    </source>
</reference>
<feature type="region of interest" description="Disordered" evidence="5">
    <location>
        <begin position="271"/>
        <end position="356"/>
    </location>
</feature>
<feature type="compositionally biased region" description="Basic and acidic residues" evidence="5">
    <location>
        <begin position="314"/>
        <end position="332"/>
    </location>
</feature>
<feature type="transmembrane region" description="Helical" evidence="6">
    <location>
        <begin position="31"/>
        <end position="54"/>
    </location>
</feature>
<dbReference type="AlphaFoldDB" id="A0A9P6G0Y1"/>
<feature type="transmembrane region" description="Helical" evidence="6">
    <location>
        <begin position="66"/>
        <end position="85"/>
    </location>
</feature>
<evidence type="ECO:0000256" key="5">
    <source>
        <dbReference type="SAM" id="MobiDB-lite"/>
    </source>
</evidence>
<organism evidence="8 9">
    <name type="scientific">Lunasporangiospora selenospora</name>
    <dbReference type="NCBI Taxonomy" id="979761"/>
    <lineage>
        <taxon>Eukaryota</taxon>
        <taxon>Fungi</taxon>
        <taxon>Fungi incertae sedis</taxon>
        <taxon>Mucoromycota</taxon>
        <taxon>Mortierellomycotina</taxon>
        <taxon>Mortierellomycetes</taxon>
        <taxon>Mortierellales</taxon>
        <taxon>Mortierellaceae</taxon>
        <taxon>Lunasporangiospora</taxon>
    </lineage>
</organism>
<dbReference type="OrthoDB" id="3936150at2759"/>
<dbReference type="SUPFAM" id="SSF103473">
    <property type="entry name" value="MFS general substrate transporter"/>
    <property type="match status" value="1"/>
</dbReference>
<keyword evidence="4 6" id="KW-0472">Membrane</keyword>
<comment type="caution">
    <text evidence="8">The sequence shown here is derived from an EMBL/GenBank/DDBJ whole genome shotgun (WGS) entry which is preliminary data.</text>
</comment>
<dbReference type="GO" id="GO:0005886">
    <property type="term" value="C:plasma membrane"/>
    <property type="evidence" value="ECO:0007669"/>
    <property type="project" value="TreeGrafter"/>
</dbReference>
<dbReference type="Pfam" id="PF07690">
    <property type="entry name" value="MFS_1"/>
    <property type="match status" value="1"/>
</dbReference>
<dbReference type="InterPro" id="IPR011701">
    <property type="entry name" value="MFS"/>
</dbReference>
<feature type="transmembrane region" description="Helical" evidence="6">
    <location>
        <begin position="185"/>
        <end position="205"/>
    </location>
</feature>
<feature type="transmembrane region" description="Helical" evidence="6">
    <location>
        <begin position="370"/>
        <end position="391"/>
    </location>
</feature>
<keyword evidence="2 6" id="KW-0812">Transmembrane</keyword>
<evidence type="ECO:0000256" key="2">
    <source>
        <dbReference type="ARBA" id="ARBA00022692"/>
    </source>
</evidence>
<evidence type="ECO:0000259" key="7">
    <source>
        <dbReference type="PROSITE" id="PS50850"/>
    </source>
</evidence>
<dbReference type="PANTHER" id="PTHR23502:SF5">
    <property type="entry name" value="QUINIDINE RESISTANCE PROTEIN 3"/>
    <property type="match status" value="1"/>
</dbReference>
<feature type="transmembrane region" description="Helical" evidence="6">
    <location>
        <begin position="403"/>
        <end position="422"/>
    </location>
</feature>
<feature type="transmembrane region" description="Helical" evidence="6">
    <location>
        <begin position="489"/>
        <end position="507"/>
    </location>
</feature>
<protein>
    <recommendedName>
        <fullName evidence="7">Major facilitator superfamily (MFS) profile domain-containing protein</fullName>
    </recommendedName>
</protein>
<proteinExistence type="predicted"/>
<evidence type="ECO:0000256" key="4">
    <source>
        <dbReference type="ARBA" id="ARBA00023136"/>
    </source>
</evidence>
<dbReference type="GO" id="GO:0022857">
    <property type="term" value="F:transmembrane transporter activity"/>
    <property type="evidence" value="ECO:0007669"/>
    <property type="project" value="InterPro"/>
</dbReference>
<sequence length="524" mass="57125">MAVVTYLKGLVVPESRTDDPKDWSRSKKNTVVFTIAYCAFVAPLASSIYMPAVLQVKNDFGTTESLVSATLSVYVLFMGIMPVFWASLCDYTGRRPIYLVSMLIFILGSLFAAVSRNIWVFFVMRAIQAFGSSSVLAVGGGSLSDIFHSGERGAAFGIYYLGPLVAPVVGPIIGGVISDRAGWRYTMWLLLGTAVVAFLLVLFILPETYRHTIIKATDAQTPSVPVTAVGVGIGGTPPPHHHHGEEMILGALESIPPNNLPQYFNTEELADPESSITEHHDQDSVEKQGIEMPASPANTVRQRDPEKVASSSEEYSKEADNRQAMDDKDHDSLQASPASVTPPTESGPKRPKSFNPLRPLLCLRKPTNTLLVTFNALSLGAQFCMSNTLPISLSDVYNLNESIIGVCFCAAGVGSVLGSLIGGRYSDYVLRQWLIRREVKKELEQRQKEARMNGVPEAEVAEIVVMKEEVVELVTVATRAPPEVRLHSVWVGIIVLPVGLMLYGWSIQNRLTLGTPLAGIFLKS</sequence>
<dbReference type="PANTHER" id="PTHR23502">
    <property type="entry name" value="MAJOR FACILITATOR SUPERFAMILY"/>
    <property type="match status" value="1"/>
</dbReference>
<evidence type="ECO:0000256" key="3">
    <source>
        <dbReference type="ARBA" id="ARBA00022989"/>
    </source>
</evidence>
<evidence type="ECO:0000313" key="9">
    <source>
        <dbReference type="Proteomes" id="UP000780801"/>
    </source>
</evidence>
<accession>A0A9P6G0Y1</accession>